<dbReference type="Proteomes" id="UP000275836">
    <property type="component" value="Unassembled WGS sequence"/>
</dbReference>
<dbReference type="RefSeq" id="WP_124942901.1">
    <property type="nucleotide sequence ID" value="NZ_RHGY01000002.1"/>
</dbReference>
<dbReference type="InterPro" id="IPR009319">
    <property type="entry name" value="Phage_A118_VSP1"/>
</dbReference>
<reference evidence="2 3" key="1">
    <citation type="submission" date="2018-10" db="EMBL/GenBank/DDBJ databases">
        <title>Draft genome sequence of Weissella viridescens UCO-SMC3.</title>
        <authorList>
            <person name="Garcia-Cancino A."/>
            <person name="Espinoza-Monje M."/>
            <person name="Albarracin L."/>
            <person name="Garcia-Castillo V."/>
            <person name="Campos-Martin J."/>
            <person name="Nakano Y."/>
            <person name="Guitierrez-Zamorano C."/>
            <person name="Ikeda-Ohtsubo W."/>
            <person name="Morita H."/>
            <person name="Kitazawa H."/>
            <person name="Villena J."/>
        </authorList>
    </citation>
    <scope>NUCLEOTIDE SEQUENCE [LARGE SCALE GENOMIC DNA]</scope>
    <source>
        <strain evidence="2 3">UCO-SMC3</strain>
    </source>
</reference>
<organism evidence="2 3">
    <name type="scientific">Weissella viridescens</name>
    <name type="common">Lactobacillus viridescens</name>
    <dbReference type="NCBI Taxonomy" id="1629"/>
    <lineage>
        <taxon>Bacteria</taxon>
        <taxon>Bacillati</taxon>
        <taxon>Bacillota</taxon>
        <taxon>Bacilli</taxon>
        <taxon>Lactobacillales</taxon>
        <taxon>Lactobacillaceae</taxon>
        <taxon>Weissella</taxon>
    </lineage>
</organism>
<sequence>MVITAEGMQVQADKTVNVYAQLEAQIFKRIIETLKHVDIEQYDEKTIVEWQLRQLNNIGALSKEVISDVQKVNPAIKQQIDRLIRDNGWQIKDEIDEQLQDMLHKPAPISSESGQIINAVIDKTFLDLDNSVNQTLLTTNIRNNTALKTYQNIVKQTTLAVQLGNKTPQQALKETIYKWVDKGLPTQLIDKGGHSWSLETYANTVVSNSAHRVFNELRTNRMQEFGMGVALMSSHPAAREACAYIQGKPVNIVPPGSEKYDRRYDSIYNHGYGKASGTQGINCHHTLTPFDPDTMTNHYQQFDPKEAIENGKVQAKQRSIERAIRASKKRMNAAEALGDNEGYDKYRMQRNAQQAKMREFLKENDWLKRNRDREQIYSGMRPNRKNLKNSSADRNYVQQKIHSGEYSVRINSEKQGPHMEKTRMPGKSYFKDGTDVDELIYRYAGTGEVRTSKSGNYMNVEVIKDVGDVHGVDVMRDGTERKANGITIHYSKKRTHVVPRYDD</sequence>
<comment type="caution">
    <text evidence="2">The sequence shown here is derived from an EMBL/GenBank/DDBJ whole genome shotgun (WGS) entry which is preliminary data.</text>
</comment>
<feature type="domain" description="Bacterial toxin 50" evidence="1">
    <location>
        <begin position="410"/>
        <end position="499"/>
    </location>
</feature>
<dbReference type="EMBL" id="RHGY01000002">
    <property type="protein sequence ID" value="RRG18257.1"/>
    <property type="molecule type" value="Genomic_DNA"/>
</dbReference>
<name>A0A3P2RC75_WEIVI</name>
<dbReference type="InterPro" id="IPR029100">
    <property type="entry name" value="Ntox50"/>
</dbReference>
<gene>
    <name evidence="2" type="ORF">D3P96_02935</name>
</gene>
<evidence type="ECO:0000313" key="3">
    <source>
        <dbReference type="Proteomes" id="UP000275836"/>
    </source>
</evidence>
<dbReference type="OrthoDB" id="3197444at2"/>
<evidence type="ECO:0000259" key="1">
    <source>
        <dbReference type="Pfam" id="PF15542"/>
    </source>
</evidence>
<proteinExistence type="predicted"/>
<dbReference type="AlphaFoldDB" id="A0A3P2RC75"/>
<evidence type="ECO:0000313" key="2">
    <source>
        <dbReference type="EMBL" id="RRG18257.1"/>
    </source>
</evidence>
<accession>A0A3P2RC75</accession>
<dbReference type="Pfam" id="PF15542">
    <property type="entry name" value="Ntox50"/>
    <property type="match status" value="1"/>
</dbReference>
<dbReference type="Pfam" id="PF06152">
    <property type="entry name" value="Phage_min_cap2"/>
    <property type="match status" value="1"/>
</dbReference>
<dbReference type="GO" id="GO:0005198">
    <property type="term" value="F:structural molecule activity"/>
    <property type="evidence" value="ECO:0007669"/>
    <property type="project" value="InterPro"/>
</dbReference>
<protein>
    <submittedName>
        <fullName evidence="2">Capsid protein</fullName>
    </submittedName>
</protein>